<accession>F2ND85</accession>
<dbReference type="GO" id="GO:0065002">
    <property type="term" value="P:intracellular protein transmembrane transport"/>
    <property type="evidence" value="ECO:0007669"/>
    <property type="project" value="TreeGrafter"/>
</dbReference>
<dbReference type="PANTHER" id="PTHR34182">
    <property type="entry name" value="PROTEIN-EXPORT MEMBRANE PROTEIN SECG"/>
    <property type="match status" value="1"/>
</dbReference>
<dbReference type="eggNOG" id="COG1314">
    <property type="taxonomic scope" value="Bacteria"/>
</dbReference>
<evidence type="ECO:0000256" key="1">
    <source>
        <dbReference type="ARBA" id="ARBA00004651"/>
    </source>
</evidence>
<evidence type="ECO:0000256" key="6">
    <source>
        <dbReference type="ARBA" id="ARBA00022927"/>
    </source>
</evidence>
<keyword evidence="3 10" id="KW-0813">Transport</keyword>
<dbReference type="EMBL" id="CP002629">
    <property type="protein sequence ID" value="AEB09809.1"/>
    <property type="molecule type" value="Genomic_DNA"/>
</dbReference>
<keyword evidence="6 10" id="KW-0653">Protein transport</keyword>
<reference evidence="12 13" key="1">
    <citation type="journal article" date="2011" name="Stand. Genomic Sci.">
        <title>Complete genome sequence of the acetate-degrading sulfate reducer Desulfobacca acetoxidans type strain (ASRB2).</title>
        <authorList>
            <person name="Goker M."/>
            <person name="Teshima H."/>
            <person name="Lapidus A."/>
            <person name="Nolan M."/>
            <person name="Lucas S."/>
            <person name="Hammon N."/>
            <person name="Deshpande S."/>
            <person name="Cheng J.F."/>
            <person name="Tapia R."/>
            <person name="Han C."/>
            <person name="Goodwin L."/>
            <person name="Pitluck S."/>
            <person name="Huntemann M."/>
            <person name="Liolios K."/>
            <person name="Ivanova N."/>
            <person name="Pagani I."/>
            <person name="Mavromatis K."/>
            <person name="Ovchinikova G."/>
            <person name="Pati A."/>
            <person name="Chen A."/>
            <person name="Palaniappan K."/>
            <person name="Land M."/>
            <person name="Hauser L."/>
            <person name="Brambilla E.M."/>
            <person name="Rohde M."/>
            <person name="Spring S."/>
            <person name="Detter J.C."/>
            <person name="Woyke T."/>
            <person name="Bristow J."/>
            <person name="Eisen J.A."/>
            <person name="Markowitz V."/>
            <person name="Hugenholtz P."/>
            <person name="Kyrpides N.C."/>
            <person name="Klenk H.P."/>
        </authorList>
    </citation>
    <scope>NUCLEOTIDE SEQUENCE [LARGE SCALE GENOMIC DNA]</scope>
    <source>
        <strain evidence="13">ATCC 700848 / DSM 11109 / ASRB2</strain>
    </source>
</reference>
<reference evidence="13" key="2">
    <citation type="submission" date="2011-03" db="EMBL/GenBank/DDBJ databases">
        <title>The complete genome of Desulfobacca acetoxidans DSM 11109.</title>
        <authorList>
            <consortium name="US DOE Joint Genome Institute (JGI-PGF)"/>
            <person name="Lucas S."/>
            <person name="Copeland A."/>
            <person name="Lapidus A."/>
            <person name="Bruce D."/>
            <person name="Goodwin L."/>
            <person name="Pitluck S."/>
            <person name="Peters L."/>
            <person name="Kyrpides N."/>
            <person name="Mavromatis K."/>
            <person name="Ivanova N."/>
            <person name="Ovchinnikova G."/>
            <person name="Teshima H."/>
            <person name="Detter J.C."/>
            <person name="Han C."/>
            <person name="Land M."/>
            <person name="Hauser L."/>
            <person name="Markowitz V."/>
            <person name="Cheng J.-F."/>
            <person name="Hugenholtz P."/>
            <person name="Woyke T."/>
            <person name="Wu D."/>
            <person name="Spring S."/>
            <person name="Schueler E."/>
            <person name="Brambilla E."/>
            <person name="Klenk H.-P."/>
            <person name="Eisen J.A."/>
        </authorList>
    </citation>
    <scope>NUCLEOTIDE SEQUENCE [LARGE SCALE GENOMIC DNA]</scope>
    <source>
        <strain evidence="13">ATCC 700848 / DSM 11109 / ASRB2</strain>
    </source>
</reference>
<comment type="function">
    <text evidence="10">Involved in protein export. Participates in an early event of protein translocation.</text>
</comment>
<gene>
    <name evidence="12" type="ordered locus">Desac_1976</name>
</gene>
<feature type="transmembrane region" description="Helical" evidence="10">
    <location>
        <begin position="69"/>
        <end position="91"/>
    </location>
</feature>
<dbReference type="KEGG" id="dao:Desac_1976"/>
<keyword evidence="7 10" id="KW-1133">Transmembrane helix</keyword>
<evidence type="ECO:0000256" key="8">
    <source>
        <dbReference type="ARBA" id="ARBA00023010"/>
    </source>
</evidence>
<dbReference type="Proteomes" id="UP000000483">
    <property type="component" value="Chromosome"/>
</dbReference>
<feature type="region of interest" description="Disordered" evidence="11">
    <location>
        <begin position="102"/>
        <end position="123"/>
    </location>
</feature>
<keyword evidence="4 10" id="KW-1003">Cell membrane</keyword>
<dbReference type="PANTHER" id="PTHR34182:SF1">
    <property type="entry name" value="PROTEIN-EXPORT MEMBRANE PROTEIN SECG"/>
    <property type="match status" value="1"/>
</dbReference>
<evidence type="ECO:0000313" key="12">
    <source>
        <dbReference type="EMBL" id="AEB09809.1"/>
    </source>
</evidence>
<dbReference type="NCBIfam" id="TIGR00810">
    <property type="entry name" value="secG"/>
    <property type="match status" value="1"/>
</dbReference>
<evidence type="ECO:0000256" key="5">
    <source>
        <dbReference type="ARBA" id="ARBA00022692"/>
    </source>
</evidence>
<protein>
    <recommendedName>
        <fullName evidence="10">Protein-export membrane protein SecG</fullName>
    </recommendedName>
</protein>
<sequence>MNLQTWVAFFHSMKYTSKVMTNIIVIVHIIVCLALIFIVLLQTGKGAGIGAAFGGASQTFFGSSGATPFLAKLTAAAAILFMVTSLALTFIGHQGGASVMKGAGVQPAAPTAPAPTQPAPPGK</sequence>
<evidence type="ECO:0000256" key="7">
    <source>
        <dbReference type="ARBA" id="ARBA00022989"/>
    </source>
</evidence>
<evidence type="ECO:0000256" key="2">
    <source>
        <dbReference type="ARBA" id="ARBA00008445"/>
    </source>
</evidence>
<dbReference type="PRINTS" id="PR01651">
    <property type="entry name" value="SECGEXPORT"/>
</dbReference>
<keyword evidence="9 10" id="KW-0472">Membrane</keyword>
<keyword evidence="8 10" id="KW-0811">Translocation</keyword>
<feature type="compositionally biased region" description="Pro residues" evidence="11">
    <location>
        <begin position="110"/>
        <end position="123"/>
    </location>
</feature>
<dbReference type="GO" id="GO:0009306">
    <property type="term" value="P:protein secretion"/>
    <property type="evidence" value="ECO:0007669"/>
    <property type="project" value="UniProtKB-UniRule"/>
</dbReference>
<dbReference type="GO" id="GO:0015450">
    <property type="term" value="F:protein-transporting ATPase activity"/>
    <property type="evidence" value="ECO:0007669"/>
    <property type="project" value="UniProtKB-UniRule"/>
</dbReference>
<keyword evidence="13" id="KW-1185">Reference proteome</keyword>
<evidence type="ECO:0000313" key="13">
    <source>
        <dbReference type="Proteomes" id="UP000000483"/>
    </source>
</evidence>
<organism evidence="12 13">
    <name type="scientific">Desulfobacca acetoxidans (strain ATCC 700848 / DSM 11109 / ASRB2)</name>
    <dbReference type="NCBI Taxonomy" id="880072"/>
    <lineage>
        <taxon>Bacteria</taxon>
        <taxon>Pseudomonadati</taxon>
        <taxon>Thermodesulfobacteriota</taxon>
        <taxon>Desulfobaccia</taxon>
        <taxon>Desulfobaccales</taxon>
        <taxon>Desulfobaccaceae</taxon>
        <taxon>Desulfobacca</taxon>
    </lineage>
</organism>
<dbReference type="STRING" id="880072.Desac_1976"/>
<comment type="similarity">
    <text evidence="2 10">Belongs to the SecG family.</text>
</comment>
<feature type="transmembrane region" description="Helical" evidence="10">
    <location>
        <begin position="21"/>
        <end position="41"/>
    </location>
</feature>
<keyword evidence="5 10" id="KW-0812">Transmembrane</keyword>
<evidence type="ECO:0000256" key="9">
    <source>
        <dbReference type="ARBA" id="ARBA00023136"/>
    </source>
</evidence>
<name>F2ND85_DESAR</name>
<dbReference type="HOGENOM" id="CLU_094156_2_0_7"/>
<comment type="subcellular location">
    <subcellularLocation>
        <location evidence="1 10">Cell membrane</location>
        <topology evidence="1 10">Multi-pass membrane protein</topology>
    </subcellularLocation>
</comment>
<dbReference type="AlphaFoldDB" id="F2ND85"/>
<evidence type="ECO:0000256" key="3">
    <source>
        <dbReference type="ARBA" id="ARBA00022448"/>
    </source>
</evidence>
<evidence type="ECO:0000256" key="11">
    <source>
        <dbReference type="SAM" id="MobiDB-lite"/>
    </source>
</evidence>
<dbReference type="GO" id="GO:0043952">
    <property type="term" value="P:protein transport by the Sec complex"/>
    <property type="evidence" value="ECO:0007669"/>
    <property type="project" value="TreeGrafter"/>
</dbReference>
<dbReference type="InterPro" id="IPR004692">
    <property type="entry name" value="SecG"/>
</dbReference>
<dbReference type="Pfam" id="PF03840">
    <property type="entry name" value="SecG"/>
    <property type="match status" value="1"/>
</dbReference>
<evidence type="ECO:0000256" key="10">
    <source>
        <dbReference type="RuleBase" id="RU365087"/>
    </source>
</evidence>
<evidence type="ECO:0000256" key="4">
    <source>
        <dbReference type="ARBA" id="ARBA00022475"/>
    </source>
</evidence>
<dbReference type="GO" id="GO:0005886">
    <property type="term" value="C:plasma membrane"/>
    <property type="evidence" value="ECO:0007669"/>
    <property type="project" value="UniProtKB-SubCell"/>
</dbReference>
<proteinExistence type="inferred from homology"/>